<feature type="transmembrane region" description="Helical" evidence="1">
    <location>
        <begin position="331"/>
        <end position="352"/>
    </location>
</feature>
<evidence type="ECO:0000313" key="3">
    <source>
        <dbReference type="Proteomes" id="UP000469325"/>
    </source>
</evidence>
<evidence type="ECO:0000313" key="2">
    <source>
        <dbReference type="EMBL" id="MST71925.1"/>
    </source>
</evidence>
<organism evidence="2 3">
    <name type="scientific">Olsenella porci</name>
    <dbReference type="NCBI Taxonomy" id="2652279"/>
    <lineage>
        <taxon>Bacteria</taxon>
        <taxon>Bacillati</taxon>
        <taxon>Actinomycetota</taxon>
        <taxon>Coriobacteriia</taxon>
        <taxon>Coriobacteriales</taxon>
        <taxon>Atopobiaceae</taxon>
        <taxon>Olsenella</taxon>
    </lineage>
</organism>
<name>A0A6N7XPE6_9ACTN</name>
<feature type="transmembrane region" description="Helical" evidence="1">
    <location>
        <begin position="140"/>
        <end position="160"/>
    </location>
</feature>
<keyword evidence="1" id="KW-0812">Transmembrane</keyword>
<feature type="transmembrane region" description="Helical" evidence="1">
    <location>
        <begin position="195"/>
        <end position="219"/>
    </location>
</feature>
<feature type="transmembrane region" description="Helical" evidence="1">
    <location>
        <begin position="114"/>
        <end position="134"/>
    </location>
</feature>
<reference evidence="2 3" key="1">
    <citation type="submission" date="2019-08" db="EMBL/GenBank/DDBJ databases">
        <title>In-depth cultivation of the pig gut microbiome towards novel bacterial diversity and tailored functional studies.</title>
        <authorList>
            <person name="Wylensek D."/>
            <person name="Hitch T.C.A."/>
            <person name="Clavel T."/>
        </authorList>
    </citation>
    <scope>NUCLEOTIDE SEQUENCE [LARGE SCALE GENOMIC DNA]</scope>
    <source>
        <strain evidence="2 3">CA-Schmier-601-WT-1</strain>
    </source>
</reference>
<protein>
    <recommendedName>
        <fullName evidence="4">EamA-like transporter family protein</fullName>
    </recommendedName>
</protein>
<dbReference type="EMBL" id="VUNC01000001">
    <property type="protein sequence ID" value="MST71925.1"/>
    <property type="molecule type" value="Genomic_DNA"/>
</dbReference>
<gene>
    <name evidence="2" type="ORF">FYJ68_02210</name>
</gene>
<dbReference type="SUPFAM" id="SSF103481">
    <property type="entry name" value="Multidrug resistance efflux transporter EmrE"/>
    <property type="match status" value="1"/>
</dbReference>
<keyword evidence="1" id="KW-0472">Membrane</keyword>
<feature type="transmembrane region" description="Helical" evidence="1">
    <location>
        <begin position="231"/>
        <end position="254"/>
    </location>
</feature>
<feature type="transmembrane region" description="Helical" evidence="1">
    <location>
        <begin position="169"/>
        <end position="189"/>
    </location>
</feature>
<feature type="transmembrane region" description="Helical" evidence="1">
    <location>
        <begin position="260"/>
        <end position="284"/>
    </location>
</feature>
<feature type="transmembrane region" description="Helical" evidence="1">
    <location>
        <begin position="296"/>
        <end position="325"/>
    </location>
</feature>
<comment type="caution">
    <text evidence="2">The sequence shown here is derived from an EMBL/GenBank/DDBJ whole genome shotgun (WGS) entry which is preliminary data.</text>
</comment>
<keyword evidence="1" id="KW-1133">Transmembrane helix</keyword>
<dbReference type="AlphaFoldDB" id="A0A6N7XPE6"/>
<evidence type="ECO:0008006" key="4">
    <source>
        <dbReference type="Google" id="ProtNLM"/>
    </source>
</evidence>
<accession>A0A6N7XPE6</accession>
<feature type="transmembrane region" description="Helical" evidence="1">
    <location>
        <begin position="67"/>
        <end position="93"/>
    </location>
</feature>
<feature type="transmembrane region" description="Helical" evidence="1">
    <location>
        <begin position="25"/>
        <end position="47"/>
    </location>
</feature>
<dbReference type="InterPro" id="IPR037185">
    <property type="entry name" value="EmrE-like"/>
</dbReference>
<keyword evidence="3" id="KW-1185">Reference proteome</keyword>
<sequence length="364" mass="37704">MAEASAASSARSIAEQKKKELDASFFKKGILVALFSSLMYGFYTAFITAGESSQLWLSWVSAVSPTAFLAVFILPTVASAINDTCSALWALGITAKEGKLADFGRTINTKPGRILIMSALVGGPIATVAYIIALSQAGTIVVPIAALNPAIGSILSRILYKQELGPRKIAGIAICVFAGLMIGSASLTGDSSSNMVLGLALAFVAALGWGAEGCIAGYASCMIDTQIGITIRQCVSGVVELLVLLPIFSIVGGVSMGQTFGYVGAAITDLPTIICFIVAGFSAYKSFASWYRGNSMCGTALGMACNGTYTFVAPLVTWIVVGLIMGVDGYALAPIAWVAAVVMILGILVIAVDPKELFGKKEEA</sequence>
<proteinExistence type="predicted"/>
<evidence type="ECO:0000256" key="1">
    <source>
        <dbReference type="SAM" id="Phobius"/>
    </source>
</evidence>
<dbReference type="RefSeq" id="WP_154433661.1">
    <property type="nucleotide sequence ID" value="NZ_VUNC01000001.1"/>
</dbReference>
<dbReference type="Proteomes" id="UP000469325">
    <property type="component" value="Unassembled WGS sequence"/>
</dbReference>